<dbReference type="EMBL" id="BKCJ010325027">
    <property type="protein sequence ID" value="GEZ79817.1"/>
    <property type="molecule type" value="Genomic_DNA"/>
</dbReference>
<sequence>MRIEQYFLVTDYSFCEVILNGNSPAPIRVIEGVVQPVAHTTAEQRLARKNKLKAHGTLLMALLDKHQLKFNIHKDAKTLMEAIEKRLQKLISQLEILGESLSQEDINLKFLRSLPIEWRTHTLIWRNKTNLEEQNLDDLFNNLKIYKAEVKSSSSASTSTQNIAFVSSQTTDSTNNQVSVVASVSAASAKIPVSALPNQIDADDLEEIDLKWQMAMLTSFQEEEEPTNYALMAFTSLSSSSFDNKTDESLPHSPIYDRYHSRDGYHAVRPPYTGSFMPPKPDLVFHDAPNVNETDHPAFNVELSPTKPDKDLSYTLRPSAPIIEDWVSDSKDDSEAEIPQNAPIVLTRSKLVPLTAARPVTAAVPKPHVTRPRQAKIVVTKPYSPPRRTINHSSSLKTSTFPLKVTAARASMVNVVKGVQGNWGNPQHALKEKGVRDSRCSRHMTWNMSYLSDFEELNGGYVAFGGNPKGGKISCKGENQMLLRVPMENNMYNVDLKNIVPSGYSTCLFAKATLDESNLWHRRLGHINFKTMNKLVK</sequence>
<evidence type="ECO:0000313" key="3">
    <source>
        <dbReference type="EMBL" id="GEZ79817.1"/>
    </source>
</evidence>
<accession>A0A699ISX7</accession>
<feature type="domain" description="GAG-pre-integrase" evidence="2">
    <location>
        <begin position="490"/>
        <end position="537"/>
    </location>
</feature>
<keyword evidence="1" id="KW-0175">Coiled coil</keyword>
<gene>
    <name evidence="3" type="ORF">Tci_551790</name>
</gene>
<evidence type="ECO:0000259" key="2">
    <source>
        <dbReference type="Pfam" id="PF13976"/>
    </source>
</evidence>
<name>A0A699ISX7_TANCI</name>
<evidence type="ECO:0000256" key="1">
    <source>
        <dbReference type="SAM" id="Coils"/>
    </source>
</evidence>
<organism evidence="3">
    <name type="scientific">Tanacetum cinerariifolium</name>
    <name type="common">Dalmatian daisy</name>
    <name type="synonym">Chrysanthemum cinerariifolium</name>
    <dbReference type="NCBI Taxonomy" id="118510"/>
    <lineage>
        <taxon>Eukaryota</taxon>
        <taxon>Viridiplantae</taxon>
        <taxon>Streptophyta</taxon>
        <taxon>Embryophyta</taxon>
        <taxon>Tracheophyta</taxon>
        <taxon>Spermatophyta</taxon>
        <taxon>Magnoliopsida</taxon>
        <taxon>eudicotyledons</taxon>
        <taxon>Gunneridae</taxon>
        <taxon>Pentapetalae</taxon>
        <taxon>asterids</taxon>
        <taxon>campanulids</taxon>
        <taxon>Asterales</taxon>
        <taxon>Asteraceae</taxon>
        <taxon>Asteroideae</taxon>
        <taxon>Anthemideae</taxon>
        <taxon>Anthemidinae</taxon>
        <taxon>Tanacetum</taxon>
    </lineage>
</organism>
<dbReference type="InterPro" id="IPR025724">
    <property type="entry name" value="GAG-pre-integrase_dom"/>
</dbReference>
<feature type="non-terminal residue" evidence="3">
    <location>
        <position position="537"/>
    </location>
</feature>
<protein>
    <submittedName>
        <fullName evidence="3">Ribonuclease H-like domain-containing protein</fullName>
    </submittedName>
</protein>
<comment type="caution">
    <text evidence="3">The sequence shown here is derived from an EMBL/GenBank/DDBJ whole genome shotgun (WGS) entry which is preliminary data.</text>
</comment>
<proteinExistence type="predicted"/>
<dbReference type="AlphaFoldDB" id="A0A699ISX7"/>
<feature type="coiled-coil region" evidence="1">
    <location>
        <begin position="73"/>
        <end position="100"/>
    </location>
</feature>
<dbReference type="Pfam" id="PF13976">
    <property type="entry name" value="gag_pre-integrs"/>
    <property type="match status" value="1"/>
</dbReference>
<reference evidence="3" key="1">
    <citation type="journal article" date="2019" name="Sci. Rep.">
        <title>Draft genome of Tanacetum cinerariifolium, the natural source of mosquito coil.</title>
        <authorList>
            <person name="Yamashiro T."/>
            <person name="Shiraishi A."/>
            <person name="Satake H."/>
            <person name="Nakayama K."/>
        </authorList>
    </citation>
    <scope>NUCLEOTIDE SEQUENCE</scope>
</reference>